<dbReference type="Pfam" id="PF02653">
    <property type="entry name" value="BPD_transp_2"/>
    <property type="match status" value="1"/>
</dbReference>
<evidence type="ECO:0000313" key="8">
    <source>
        <dbReference type="Proteomes" id="UP000199071"/>
    </source>
</evidence>
<keyword evidence="3 6" id="KW-0812">Transmembrane</keyword>
<evidence type="ECO:0000256" key="6">
    <source>
        <dbReference type="SAM" id="Phobius"/>
    </source>
</evidence>
<protein>
    <submittedName>
        <fullName evidence="7">Ribose transport system permease protein</fullName>
    </submittedName>
</protein>
<dbReference type="GO" id="GO:0022857">
    <property type="term" value="F:transmembrane transporter activity"/>
    <property type="evidence" value="ECO:0007669"/>
    <property type="project" value="InterPro"/>
</dbReference>
<dbReference type="AlphaFoldDB" id="A0A1G6CRK4"/>
<proteinExistence type="predicted"/>
<evidence type="ECO:0000256" key="4">
    <source>
        <dbReference type="ARBA" id="ARBA00022989"/>
    </source>
</evidence>
<dbReference type="EMBL" id="FMXQ01000005">
    <property type="protein sequence ID" value="SDB35493.1"/>
    <property type="molecule type" value="Genomic_DNA"/>
</dbReference>
<dbReference type="RefSeq" id="WP_090876924.1">
    <property type="nucleotide sequence ID" value="NZ_FMXQ01000005.1"/>
</dbReference>
<evidence type="ECO:0000256" key="1">
    <source>
        <dbReference type="ARBA" id="ARBA00004651"/>
    </source>
</evidence>
<feature type="transmembrane region" description="Helical" evidence="6">
    <location>
        <begin position="227"/>
        <end position="248"/>
    </location>
</feature>
<dbReference type="STRING" id="665467.SAMN02982931_02654"/>
<gene>
    <name evidence="7" type="ORF">SAMN02982931_02654</name>
</gene>
<dbReference type="GO" id="GO:0005886">
    <property type="term" value="C:plasma membrane"/>
    <property type="evidence" value="ECO:0007669"/>
    <property type="project" value="UniProtKB-SubCell"/>
</dbReference>
<feature type="transmembrane region" description="Helical" evidence="6">
    <location>
        <begin position="284"/>
        <end position="303"/>
    </location>
</feature>
<dbReference type="PANTHER" id="PTHR32196">
    <property type="entry name" value="ABC TRANSPORTER PERMEASE PROTEIN YPHD-RELATED-RELATED"/>
    <property type="match status" value="1"/>
</dbReference>
<comment type="subcellular location">
    <subcellularLocation>
        <location evidence="1">Cell membrane</location>
        <topology evidence="1">Multi-pass membrane protein</topology>
    </subcellularLocation>
</comment>
<keyword evidence="5 6" id="KW-0472">Membrane</keyword>
<feature type="transmembrane region" description="Helical" evidence="6">
    <location>
        <begin position="137"/>
        <end position="155"/>
    </location>
</feature>
<keyword evidence="4 6" id="KW-1133">Transmembrane helix</keyword>
<feature type="transmembrane region" description="Helical" evidence="6">
    <location>
        <begin position="175"/>
        <end position="195"/>
    </location>
</feature>
<evidence type="ECO:0000256" key="5">
    <source>
        <dbReference type="ARBA" id="ARBA00023136"/>
    </source>
</evidence>
<feature type="transmembrane region" description="Helical" evidence="6">
    <location>
        <begin position="85"/>
        <end position="102"/>
    </location>
</feature>
<name>A0A1G6CRK4_9HYPH</name>
<feature type="transmembrane region" description="Helical" evidence="6">
    <location>
        <begin position="26"/>
        <end position="47"/>
    </location>
</feature>
<reference evidence="7 8" key="1">
    <citation type="submission" date="2016-10" db="EMBL/GenBank/DDBJ databases">
        <authorList>
            <person name="de Groot N.N."/>
        </authorList>
    </citation>
    <scope>NUCLEOTIDE SEQUENCE [LARGE SCALE GENOMIC DNA]</scope>
    <source>
        <strain evidence="7 8">ATCC 35022</strain>
    </source>
</reference>
<accession>A0A1G6CRK4</accession>
<feature type="transmembrane region" description="Helical" evidence="6">
    <location>
        <begin position="260"/>
        <end position="277"/>
    </location>
</feature>
<dbReference type="Proteomes" id="UP000199071">
    <property type="component" value="Unassembled WGS sequence"/>
</dbReference>
<evidence type="ECO:0000256" key="3">
    <source>
        <dbReference type="ARBA" id="ARBA00022692"/>
    </source>
</evidence>
<sequence length="333" mass="34798">MSLDTSASATDSGATPRPRRWRIASWAPVIVLVALCIIIGLINPNFFSFGNFVRMSQTAMIPLVLGLGATFIILMGSIDLSVEGILTLGAVILSMLVLNGANANDLGIFGIFIVLAVGASVGFINGVIHVRLKVPSFMTTLGVWFIGVGVANALLGGMATRINSPMIRGLAIDRFLGFPWGVWLALLCFVIALVIQNYTRLGRYIYALGGGEELAELSGIPVGRVRIMTFTLAGIFYAVGGILAAAQLGLGNAQIGNGRLFTTITAVVVGGTALTGGRGGVHQTLIGVLIVVVLNNGMVLMGVKPSVQIGVQGLMIIAAVALSIDRKLIRIVK</sequence>
<feature type="transmembrane region" description="Helical" evidence="6">
    <location>
        <begin position="108"/>
        <end position="130"/>
    </location>
</feature>
<feature type="transmembrane region" description="Helical" evidence="6">
    <location>
        <begin position="309"/>
        <end position="329"/>
    </location>
</feature>
<evidence type="ECO:0000256" key="2">
    <source>
        <dbReference type="ARBA" id="ARBA00022475"/>
    </source>
</evidence>
<feature type="transmembrane region" description="Helical" evidence="6">
    <location>
        <begin position="59"/>
        <end position="78"/>
    </location>
</feature>
<evidence type="ECO:0000313" key="7">
    <source>
        <dbReference type="EMBL" id="SDB35493.1"/>
    </source>
</evidence>
<organism evidence="7 8">
    <name type="scientific">Bauldia litoralis</name>
    <dbReference type="NCBI Taxonomy" id="665467"/>
    <lineage>
        <taxon>Bacteria</taxon>
        <taxon>Pseudomonadati</taxon>
        <taxon>Pseudomonadota</taxon>
        <taxon>Alphaproteobacteria</taxon>
        <taxon>Hyphomicrobiales</taxon>
        <taxon>Kaistiaceae</taxon>
        <taxon>Bauldia</taxon>
    </lineage>
</organism>
<keyword evidence="8" id="KW-1185">Reference proteome</keyword>
<keyword evidence="2" id="KW-1003">Cell membrane</keyword>
<dbReference type="CDD" id="cd06579">
    <property type="entry name" value="TM_PBP1_transp_AraH_like"/>
    <property type="match status" value="1"/>
</dbReference>
<dbReference type="OrthoDB" id="6844941at2"/>
<dbReference type="InterPro" id="IPR001851">
    <property type="entry name" value="ABC_transp_permease"/>
</dbReference>